<dbReference type="EMBL" id="AWXU01000008">
    <property type="protein sequence ID" value="KFN51168.1"/>
    <property type="molecule type" value="Genomic_DNA"/>
</dbReference>
<evidence type="ECO:0000313" key="4">
    <source>
        <dbReference type="EMBL" id="KFN51168.1"/>
    </source>
</evidence>
<dbReference type="PANTHER" id="PTHR37299">
    <property type="entry name" value="TRANSCRIPTIONAL REGULATOR-RELATED"/>
    <property type="match status" value="1"/>
</dbReference>
<dbReference type="AlphaFoldDB" id="A0A091BEP2"/>
<dbReference type="eggNOG" id="COG3279">
    <property type="taxonomic scope" value="Bacteria"/>
</dbReference>
<evidence type="ECO:0000256" key="2">
    <source>
        <dbReference type="SAM" id="Phobius"/>
    </source>
</evidence>
<accession>A0A091BEP2</accession>
<dbReference type="Pfam" id="PF04397">
    <property type="entry name" value="LytTR"/>
    <property type="match status" value="1"/>
</dbReference>
<keyword evidence="2" id="KW-0472">Membrane</keyword>
<feature type="transmembrane region" description="Helical" evidence="2">
    <location>
        <begin position="58"/>
        <end position="77"/>
    </location>
</feature>
<dbReference type="STRING" id="1121013.GCA_000426365_01011"/>
<dbReference type="GO" id="GO:0000156">
    <property type="term" value="F:phosphorelay response regulator activity"/>
    <property type="evidence" value="ECO:0007669"/>
    <property type="project" value="InterPro"/>
</dbReference>
<reference evidence="4 5" key="1">
    <citation type="submission" date="2013-09" db="EMBL/GenBank/DDBJ databases">
        <title>Genome sequencing of Arenimonas composti.</title>
        <authorList>
            <person name="Chen F."/>
            <person name="Wang G."/>
        </authorList>
    </citation>
    <scope>NUCLEOTIDE SEQUENCE [LARGE SCALE GENOMIC DNA]</scope>
    <source>
        <strain evidence="4 5">TR7-09</strain>
    </source>
</reference>
<dbReference type="Gene3D" id="2.40.50.1020">
    <property type="entry name" value="LytTr DNA-binding domain"/>
    <property type="match status" value="1"/>
</dbReference>
<protein>
    <recommendedName>
        <fullName evidence="3">HTH LytTR-type domain-containing protein</fullName>
    </recommendedName>
</protein>
<gene>
    <name evidence="4" type="ORF">P873_03810</name>
</gene>
<keyword evidence="2" id="KW-0812">Transmembrane</keyword>
<dbReference type="InterPro" id="IPR012379">
    <property type="entry name" value="LytTR_MHYE"/>
</dbReference>
<feature type="transmembrane region" description="Helical" evidence="2">
    <location>
        <begin position="92"/>
        <end position="113"/>
    </location>
</feature>
<keyword evidence="2" id="KW-1133">Transmembrane helix</keyword>
<sequence length="288" mass="32727">MPPAPTPTAYARYAPWRRWVEIGFWVMNIAVSAIGNSITVRMEMARAGLVFHPAEPVVWEWSSALTFLALVPALVWFTRRFPLDRERWRRHLVLYAAASVVFSLGHVLGMVGLRELAYAWGGGDYDFGPWGRQFLYEYVKDVRTFVSMVAVIAAYRFGLRRLQGEASLLDAPDDDSPPVEPVERPERFLVRKLGREFLIAAEDIEALHAAGNYVNLRVRGREYPLRSTITAIEGRLDPARFRRVHRSHIVNLDHIGSIEPLDTGDARVHLKDGTVVPCSRRYRTALSS</sequence>
<feature type="transmembrane region" description="Helical" evidence="2">
    <location>
        <begin position="142"/>
        <end position="159"/>
    </location>
</feature>
<feature type="domain" description="HTH LytTR-type" evidence="3">
    <location>
        <begin position="188"/>
        <end position="288"/>
    </location>
</feature>
<evidence type="ECO:0000313" key="5">
    <source>
        <dbReference type="Proteomes" id="UP000029391"/>
    </source>
</evidence>
<dbReference type="RefSeq" id="WP_026816422.1">
    <property type="nucleotide sequence ID" value="NZ_AUFF01000002.1"/>
</dbReference>
<organism evidence="4 5">
    <name type="scientific">Arenimonas composti TR7-09 = DSM 18010</name>
    <dbReference type="NCBI Taxonomy" id="1121013"/>
    <lineage>
        <taxon>Bacteria</taxon>
        <taxon>Pseudomonadati</taxon>
        <taxon>Pseudomonadota</taxon>
        <taxon>Gammaproteobacteria</taxon>
        <taxon>Lysobacterales</taxon>
        <taxon>Lysobacteraceae</taxon>
        <taxon>Arenimonas</taxon>
    </lineage>
</organism>
<dbReference type="PROSITE" id="PS50930">
    <property type="entry name" value="HTH_LYTTR"/>
    <property type="match status" value="1"/>
</dbReference>
<keyword evidence="1" id="KW-0902">Two-component regulatory system</keyword>
<name>A0A091BEP2_9GAMM</name>
<evidence type="ECO:0000259" key="3">
    <source>
        <dbReference type="PROSITE" id="PS50930"/>
    </source>
</evidence>
<dbReference type="SMART" id="SM00850">
    <property type="entry name" value="LytTR"/>
    <property type="match status" value="1"/>
</dbReference>
<dbReference type="GO" id="GO:0003677">
    <property type="term" value="F:DNA binding"/>
    <property type="evidence" value="ECO:0007669"/>
    <property type="project" value="InterPro"/>
</dbReference>
<comment type="caution">
    <text evidence="4">The sequence shown here is derived from an EMBL/GenBank/DDBJ whole genome shotgun (WGS) entry which is preliminary data.</text>
</comment>
<evidence type="ECO:0000256" key="1">
    <source>
        <dbReference type="ARBA" id="ARBA00023012"/>
    </source>
</evidence>
<dbReference type="PIRSF" id="PIRSF031767">
    <property type="entry name" value="MHYE_LytTR"/>
    <property type="match status" value="1"/>
</dbReference>
<dbReference type="PANTHER" id="PTHR37299:SF1">
    <property type="entry name" value="STAGE 0 SPORULATION PROTEIN A HOMOLOG"/>
    <property type="match status" value="1"/>
</dbReference>
<keyword evidence="5" id="KW-1185">Reference proteome</keyword>
<proteinExistence type="predicted"/>
<dbReference type="InterPro" id="IPR007492">
    <property type="entry name" value="LytTR_DNA-bd_dom"/>
</dbReference>
<feature type="transmembrane region" description="Helical" evidence="2">
    <location>
        <begin position="19"/>
        <end position="38"/>
    </location>
</feature>
<dbReference type="Proteomes" id="UP000029391">
    <property type="component" value="Unassembled WGS sequence"/>
</dbReference>
<dbReference type="OrthoDB" id="9781059at2"/>
<dbReference type="InterPro" id="IPR046947">
    <property type="entry name" value="LytR-like"/>
</dbReference>